<dbReference type="GO" id="GO:0016586">
    <property type="term" value="C:RSC-type complex"/>
    <property type="evidence" value="ECO:0007669"/>
    <property type="project" value="InterPro"/>
</dbReference>
<evidence type="ECO:0000256" key="1">
    <source>
        <dbReference type="ARBA" id="ARBA00004123"/>
    </source>
</evidence>
<dbReference type="GeneID" id="93591088"/>
<evidence type="ECO:0008006" key="14">
    <source>
        <dbReference type="Google" id="ProtNLM"/>
    </source>
</evidence>
<keyword evidence="13" id="KW-1185">Reference proteome</keyword>
<evidence type="ECO:0000256" key="6">
    <source>
        <dbReference type="ARBA" id="ARBA00023163"/>
    </source>
</evidence>
<dbReference type="InterPro" id="IPR001487">
    <property type="entry name" value="Bromodomain"/>
</dbReference>
<name>A0A436ZQ36_ARTFL</name>
<dbReference type="Pfam" id="PF01426">
    <property type="entry name" value="BAH"/>
    <property type="match status" value="1"/>
</dbReference>
<dbReference type="PROSITE" id="PS00633">
    <property type="entry name" value="BROMODOMAIN_1"/>
    <property type="match status" value="1"/>
</dbReference>
<feature type="compositionally biased region" description="Basic residues" evidence="9">
    <location>
        <begin position="217"/>
        <end position="227"/>
    </location>
</feature>
<dbReference type="Gene3D" id="1.20.920.10">
    <property type="entry name" value="Bromodomain-like"/>
    <property type="match status" value="2"/>
</dbReference>
<dbReference type="PROSITE" id="PS50014">
    <property type="entry name" value="BROMODOMAIN_2"/>
    <property type="match status" value="2"/>
</dbReference>
<dbReference type="InterPro" id="IPR036427">
    <property type="entry name" value="Bromodomain-like_sf"/>
</dbReference>
<comment type="caution">
    <text evidence="12">The sequence shown here is derived from an EMBL/GenBank/DDBJ whole genome shotgun (WGS) entry which is preliminary data.</text>
</comment>
<dbReference type="EMBL" id="SAEB01000012">
    <property type="protein sequence ID" value="RVD80892.1"/>
    <property type="molecule type" value="Genomic_DNA"/>
</dbReference>
<dbReference type="RefSeq" id="XP_067486436.1">
    <property type="nucleotide sequence ID" value="XM_067638559.1"/>
</dbReference>
<dbReference type="PANTHER" id="PTHR16062">
    <property type="entry name" value="SWI/SNF-RELATED"/>
    <property type="match status" value="1"/>
</dbReference>
<keyword evidence="3" id="KW-0156">Chromatin regulator</keyword>
<dbReference type="GO" id="GO:0006368">
    <property type="term" value="P:transcription elongation by RNA polymerase II"/>
    <property type="evidence" value="ECO:0007669"/>
    <property type="project" value="TreeGrafter"/>
</dbReference>
<feature type="domain" description="Bromo" evidence="10">
    <location>
        <begin position="34"/>
        <end position="104"/>
    </location>
</feature>
<evidence type="ECO:0000259" key="11">
    <source>
        <dbReference type="PROSITE" id="PS51038"/>
    </source>
</evidence>
<keyword evidence="4" id="KW-0805">Transcription regulation</keyword>
<feature type="domain" description="BAH" evidence="11">
    <location>
        <begin position="397"/>
        <end position="516"/>
    </location>
</feature>
<evidence type="ECO:0000256" key="8">
    <source>
        <dbReference type="PROSITE-ProRule" id="PRU00035"/>
    </source>
</evidence>
<feature type="region of interest" description="Disordered" evidence="9">
    <location>
        <begin position="546"/>
        <end position="627"/>
    </location>
</feature>
<dbReference type="AlphaFoldDB" id="A0A436ZQ36"/>
<feature type="compositionally biased region" description="Basic residues" evidence="9">
    <location>
        <begin position="243"/>
        <end position="255"/>
    </location>
</feature>
<feature type="region of interest" description="Disordered" evidence="9">
    <location>
        <begin position="131"/>
        <end position="260"/>
    </location>
</feature>
<feature type="compositionally biased region" description="Acidic residues" evidence="9">
    <location>
        <begin position="162"/>
        <end position="200"/>
    </location>
</feature>
<keyword evidence="2" id="KW-0677">Repeat</keyword>
<dbReference type="CDD" id="cd04717">
    <property type="entry name" value="BAH_polybromo"/>
    <property type="match status" value="1"/>
</dbReference>
<evidence type="ECO:0000256" key="2">
    <source>
        <dbReference type="ARBA" id="ARBA00022737"/>
    </source>
</evidence>
<proteinExistence type="predicted"/>
<keyword evidence="6" id="KW-0804">Transcription</keyword>
<feature type="region of interest" description="Disordered" evidence="9">
    <location>
        <begin position="369"/>
        <end position="394"/>
    </location>
</feature>
<dbReference type="InterPro" id="IPR037382">
    <property type="entry name" value="Rsc/polybromo"/>
</dbReference>
<dbReference type="SUPFAM" id="SSF47370">
    <property type="entry name" value="Bromodomain"/>
    <property type="match status" value="2"/>
</dbReference>
<evidence type="ECO:0000313" key="13">
    <source>
        <dbReference type="Proteomes" id="UP000283090"/>
    </source>
</evidence>
<gene>
    <name evidence="12" type="ORF">DFL_008777</name>
</gene>
<evidence type="ECO:0000313" key="12">
    <source>
        <dbReference type="EMBL" id="RVD80892.1"/>
    </source>
</evidence>
<evidence type="ECO:0000256" key="9">
    <source>
        <dbReference type="SAM" id="MobiDB-lite"/>
    </source>
</evidence>
<dbReference type="PROSITE" id="PS51038">
    <property type="entry name" value="BAH"/>
    <property type="match status" value="1"/>
</dbReference>
<dbReference type="InterPro" id="IPR043151">
    <property type="entry name" value="BAH_sf"/>
</dbReference>
<keyword evidence="7" id="KW-0539">Nucleus</keyword>
<dbReference type="GO" id="GO:0006338">
    <property type="term" value="P:chromatin remodeling"/>
    <property type="evidence" value="ECO:0007669"/>
    <property type="project" value="InterPro"/>
</dbReference>
<organism evidence="12 13">
    <name type="scientific">Arthrobotrys flagrans</name>
    <name type="common">Nematode-trapping fungus</name>
    <name type="synonym">Trichothecium flagrans</name>
    <dbReference type="NCBI Taxonomy" id="97331"/>
    <lineage>
        <taxon>Eukaryota</taxon>
        <taxon>Fungi</taxon>
        <taxon>Dikarya</taxon>
        <taxon>Ascomycota</taxon>
        <taxon>Pezizomycotina</taxon>
        <taxon>Orbiliomycetes</taxon>
        <taxon>Orbiliales</taxon>
        <taxon>Orbiliaceae</taxon>
        <taxon>Arthrobotrys</taxon>
    </lineage>
</organism>
<feature type="compositionally biased region" description="Pro residues" evidence="9">
    <location>
        <begin position="591"/>
        <end position="613"/>
    </location>
</feature>
<reference evidence="12 13" key="1">
    <citation type="submission" date="2019-01" db="EMBL/GenBank/DDBJ databases">
        <title>Intercellular communication is required for trap formation in the nematode-trapping fungus Duddingtonia flagrans.</title>
        <authorList>
            <person name="Youssar L."/>
            <person name="Wernet V."/>
            <person name="Hensel N."/>
            <person name="Hildebrandt H.-G."/>
            <person name="Fischer R."/>
        </authorList>
    </citation>
    <scope>NUCLEOTIDE SEQUENCE [LARGE SCALE GENOMIC DNA]</scope>
    <source>
        <strain evidence="12 13">CBS H-5679</strain>
    </source>
</reference>
<dbReference type="Gene3D" id="2.30.30.490">
    <property type="match status" value="1"/>
</dbReference>
<dbReference type="SMART" id="SM00297">
    <property type="entry name" value="BROMO"/>
    <property type="match status" value="2"/>
</dbReference>
<dbReference type="PANTHER" id="PTHR16062:SF21">
    <property type="entry name" value="CHROMATIN STRUCTURE-REMODELING COMPLEX SUBUNIT RSC1-RELATED"/>
    <property type="match status" value="1"/>
</dbReference>
<evidence type="ECO:0000256" key="3">
    <source>
        <dbReference type="ARBA" id="ARBA00022853"/>
    </source>
</evidence>
<dbReference type="InterPro" id="IPR001025">
    <property type="entry name" value="BAH_dom"/>
</dbReference>
<feature type="domain" description="Bromo" evidence="10">
    <location>
        <begin position="280"/>
        <end position="350"/>
    </location>
</feature>
<evidence type="ECO:0000256" key="5">
    <source>
        <dbReference type="ARBA" id="ARBA00023117"/>
    </source>
</evidence>
<feature type="compositionally biased region" description="Low complexity" evidence="9">
    <location>
        <begin position="614"/>
        <end position="624"/>
    </location>
</feature>
<dbReference type="SMART" id="SM00439">
    <property type="entry name" value="BAH"/>
    <property type="match status" value="1"/>
</dbReference>
<dbReference type="OrthoDB" id="1742084at2759"/>
<dbReference type="InterPro" id="IPR018359">
    <property type="entry name" value="Bromodomain_CS"/>
</dbReference>
<dbReference type="STRING" id="97331.A0A436ZQ36"/>
<sequence length="884" mass="100152">MPAATTPRSDRATDAEYAVMKSVIDALIAYRDENDNPIAEVFLEAVDRKAFPDYFHIIKTPVAIRNVLNKLKQKRYPTFKAFIADAARVFHNAKTYNRPSSQIYKDAVTLEGVLLEELKRLTKMENPVLAEEDAVLPDLGPLPTSDSEAEDEEGEGERNAEAEEEEGSNDGSGEDEEDDEDEEDEEDEEAEDEDEEMEDADAIKEDPDNESDNGASRTRRSSRRSVKKVTDTGDDDEDEEKKPRGRKEPKRRGRPPRVDAPFECRIKSILKGIRKYKTDDDGPRHAAFEKIPDPKISPEYHRAIENPIAIDTLKKKVKRRIYKTVEEFMDDVYLMFDNALGYNEDDSQIHKDATFLRAEAKKLFDAEMEKDDSSYIDPSSKSSSDRDPVASIEHNGDTFSIGDWIELVNPLDAEKPIVAQIFRTFKKRSDGKLGINVCWYYRPENTVHRVNKRFYENEVAKTGQYRDHDVEDIVGRCFVMFYTKASRGRPYGSQGKNIYICEARYNEEKRLFNRIKTWKSCIPDEIRSRKDDTELWQKQVPLKKFPSPIKHLLPPDAKMGDKPPTATWVRDDAPPRGAVFLGERRSVDSPSPEPTPPPKPKSPTPPPPPPPQAAPASQPRPQSTRRVTAAQPIMTPAPVPAQRQIYQSQAQLAPMPSPYGQFTPQQASMQYYPAAQQQYPQATPYPQMQMMGVPGPSQGHGHIRPLADVGADLPGEHNAFTINTAWSPKALAHLQTRNGLPVFFSGTPQNVSNDKMTLQGWGYPFNQGPGIPLRSPREARCQAATRRILQADANDIPFDEDQKWAWDDATKTLKEFTEREHAAGATALDDRPLHVAMRVPLEQAFAKLLNTKEIETNLYSNEEVRHYRNLKRKRPNGELGSSDH</sequence>
<evidence type="ECO:0000256" key="4">
    <source>
        <dbReference type="ARBA" id="ARBA00023015"/>
    </source>
</evidence>
<evidence type="ECO:0000259" key="10">
    <source>
        <dbReference type="PROSITE" id="PS50014"/>
    </source>
</evidence>
<keyword evidence="5 8" id="KW-0103">Bromodomain</keyword>
<evidence type="ECO:0000256" key="7">
    <source>
        <dbReference type="ARBA" id="ARBA00023242"/>
    </source>
</evidence>
<protein>
    <recommendedName>
        <fullName evidence="14">BAH domain-containing protein</fullName>
    </recommendedName>
</protein>
<dbReference type="VEuPathDB" id="FungiDB:DFL_008777"/>
<dbReference type="Proteomes" id="UP000283090">
    <property type="component" value="Unassembled WGS sequence"/>
</dbReference>
<accession>A0A436ZQ36</accession>
<dbReference type="PRINTS" id="PR00503">
    <property type="entry name" value="BROMODOMAIN"/>
</dbReference>
<dbReference type="GO" id="GO:0003682">
    <property type="term" value="F:chromatin binding"/>
    <property type="evidence" value="ECO:0007669"/>
    <property type="project" value="InterPro"/>
</dbReference>
<dbReference type="CDD" id="cd04369">
    <property type="entry name" value="Bromodomain"/>
    <property type="match status" value="1"/>
</dbReference>
<dbReference type="Pfam" id="PF00439">
    <property type="entry name" value="Bromodomain"/>
    <property type="match status" value="2"/>
</dbReference>
<comment type="subcellular location">
    <subcellularLocation>
        <location evidence="1">Nucleus</location>
    </subcellularLocation>
</comment>